<keyword evidence="4" id="KW-1185">Reference proteome</keyword>
<evidence type="ECO:0000256" key="1">
    <source>
        <dbReference type="SAM" id="MobiDB-lite"/>
    </source>
</evidence>
<feature type="compositionally biased region" description="Polar residues" evidence="1">
    <location>
        <begin position="291"/>
        <end position="301"/>
    </location>
</feature>
<dbReference type="RefSeq" id="XP_062875380.1">
    <property type="nucleotide sequence ID" value="XM_063019310.1"/>
</dbReference>
<evidence type="ECO:0000313" key="4">
    <source>
        <dbReference type="Proteomes" id="UP001338582"/>
    </source>
</evidence>
<dbReference type="AlphaFoldDB" id="A0AAX4H3D0"/>
<name>A0AAX4H3D0_9ASCO</name>
<evidence type="ECO:0000313" key="3">
    <source>
        <dbReference type="EMBL" id="WPK22993.1"/>
    </source>
</evidence>
<keyword evidence="2" id="KW-0732">Signal</keyword>
<reference evidence="3 4" key="1">
    <citation type="submission" date="2023-10" db="EMBL/GenBank/DDBJ databases">
        <title>Draft Genome Sequence of Candida saopaulonensis from a very Premature Infant with Sepsis.</title>
        <authorList>
            <person name="Ning Y."/>
            <person name="Dai R."/>
            <person name="Xiao M."/>
            <person name="Xu Y."/>
            <person name="Yan Q."/>
            <person name="Zhang L."/>
        </authorList>
    </citation>
    <scope>NUCLEOTIDE SEQUENCE [LARGE SCALE GENOMIC DNA]</scope>
    <source>
        <strain evidence="3 4">19XY460</strain>
    </source>
</reference>
<evidence type="ECO:0000256" key="2">
    <source>
        <dbReference type="SAM" id="SignalP"/>
    </source>
</evidence>
<feature type="signal peptide" evidence="2">
    <location>
        <begin position="1"/>
        <end position="20"/>
    </location>
</feature>
<organism evidence="3 4">
    <name type="scientific">Australozyma saopauloensis</name>
    <dbReference type="NCBI Taxonomy" id="291208"/>
    <lineage>
        <taxon>Eukaryota</taxon>
        <taxon>Fungi</taxon>
        <taxon>Dikarya</taxon>
        <taxon>Ascomycota</taxon>
        <taxon>Saccharomycotina</taxon>
        <taxon>Pichiomycetes</taxon>
        <taxon>Metschnikowiaceae</taxon>
        <taxon>Australozyma</taxon>
    </lineage>
</organism>
<evidence type="ECO:0008006" key="5">
    <source>
        <dbReference type="Google" id="ProtNLM"/>
    </source>
</evidence>
<dbReference type="Proteomes" id="UP001338582">
    <property type="component" value="Chromosome 1"/>
</dbReference>
<gene>
    <name evidence="3" type="ORF">PUMCH_000216</name>
</gene>
<dbReference type="GeneID" id="88171285"/>
<feature type="compositionally biased region" description="Low complexity" evidence="1">
    <location>
        <begin position="302"/>
        <end position="315"/>
    </location>
</feature>
<feature type="region of interest" description="Disordered" evidence="1">
    <location>
        <begin position="291"/>
        <end position="315"/>
    </location>
</feature>
<proteinExistence type="predicted"/>
<protein>
    <recommendedName>
        <fullName evidence="5">Opaque-phase-specific protein OP4</fullName>
    </recommendedName>
</protein>
<dbReference type="EMBL" id="CP138894">
    <property type="protein sequence ID" value="WPK22993.1"/>
    <property type="molecule type" value="Genomic_DNA"/>
</dbReference>
<dbReference type="KEGG" id="asau:88171285"/>
<accession>A0AAX4H3D0</accession>
<sequence length="400" mass="42160">MKFSNTALAVLATSAVVAEAAPTQMTESTASDSLSLIKRQELENALSDLNELKMMREKRELLESELSAREYTIVTNVLDAIKDTNLAPVVLKYFTSNVVLQAAAVQGILFVIKSNLISAATLLKYLTQSGLITSVINDIIADCGFFAQVLGLLKSELGNIFKRDEPYTHEEGLELLRRDGLIEETEFDNLEMLDKRAVDDVINNVLDSLAKSGLATQVVEAALVDPKFYRFSALLIGVLYAQGLLKLQPLVQAVSQSGLVPALLSDLLNVLTLKTIASTAVNAFLGKCGSTVSSPGSTRKNGTAIATSSSATSGSKGLGSLLGALLGGGSLLGGLGSLFGSLSGRPSSSATAPKASVTYIATPVATKAISAATTTIATPIANPCTTAARLFKRERLNMYY</sequence>
<feature type="chain" id="PRO_5043556441" description="Opaque-phase-specific protein OP4" evidence="2">
    <location>
        <begin position="21"/>
        <end position="400"/>
    </location>
</feature>